<dbReference type="RefSeq" id="WP_007342122.1">
    <property type="nucleotide sequence ID" value="NZ_GL878494.1"/>
</dbReference>
<dbReference type="InterPro" id="IPR025309">
    <property type="entry name" value="KTSC_dom"/>
</dbReference>
<dbReference type="Proteomes" id="UP000004105">
    <property type="component" value="Unassembled WGS sequence"/>
</dbReference>
<evidence type="ECO:0000313" key="2">
    <source>
        <dbReference type="EMBL" id="EGF11154.1"/>
    </source>
</evidence>
<reference evidence="2 3" key="1">
    <citation type="submission" date="2011-02" db="EMBL/GenBank/DDBJ databases">
        <authorList>
            <person name="Muzny D."/>
            <person name="Qin X."/>
            <person name="Deng J."/>
            <person name="Jiang H."/>
            <person name="Liu Y."/>
            <person name="Qu J."/>
            <person name="Song X.-Z."/>
            <person name="Zhang L."/>
            <person name="Thornton R."/>
            <person name="Coyle M."/>
            <person name="Francisco L."/>
            <person name="Jackson L."/>
            <person name="Javaid M."/>
            <person name="Korchina V."/>
            <person name="Kovar C."/>
            <person name="Mata R."/>
            <person name="Mathew T."/>
            <person name="Ngo R."/>
            <person name="Nguyen L."/>
            <person name="Nguyen N."/>
            <person name="Okwuonu G."/>
            <person name="Ongeri F."/>
            <person name="Pham C."/>
            <person name="Simmons D."/>
            <person name="Wilczek-Boney K."/>
            <person name="Hale W."/>
            <person name="Jakkamsetti A."/>
            <person name="Pham P."/>
            <person name="Ruth R."/>
            <person name="San Lucas F."/>
            <person name="Warren J."/>
            <person name="Zhang J."/>
            <person name="Zhao Z."/>
            <person name="Zhou C."/>
            <person name="Zhu D."/>
            <person name="Lee S."/>
            <person name="Bess C."/>
            <person name="Blankenburg K."/>
            <person name="Forbes L."/>
            <person name="Fu Q."/>
            <person name="Gubbala S."/>
            <person name="Hirani K."/>
            <person name="Jayaseelan J.C."/>
            <person name="Lara F."/>
            <person name="Munidasa M."/>
            <person name="Palculict T."/>
            <person name="Patil S."/>
            <person name="Pu L.-L."/>
            <person name="Saada N."/>
            <person name="Tang L."/>
            <person name="Weissenberger G."/>
            <person name="Zhu Y."/>
            <person name="Hemphill L."/>
            <person name="Shang Y."/>
            <person name="Youmans B."/>
            <person name="Ayvaz T."/>
            <person name="Ross M."/>
            <person name="Santibanez J."/>
            <person name="Aqrawi P."/>
            <person name="Gross S."/>
            <person name="Joshi V."/>
            <person name="Fowler G."/>
            <person name="Nazareth L."/>
            <person name="Reid J."/>
            <person name="Worley K."/>
            <person name="Petrosino J."/>
            <person name="Highlander S."/>
            <person name="Gibbs R."/>
        </authorList>
    </citation>
    <scope>NUCLEOTIDE SEQUENCE [LARGE SCALE GENOMIC DNA]</scope>
    <source>
        <strain evidence="2 3">ATCC BAA-1200</strain>
    </source>
</reference>
<sequence length="67" mass="7721">MIHTPVLSSNLSSVAWQAGTLEIQFKNGRRYRYFDVPEAVFVQLLQAPSKGRYFHRHIKNNYPCAPA</sequence>
<evidence type="ECO:0000313" key="3">
    <source>
        <dbReference type="Proteomes" id="UP000004105"/>
    </source>
</evidence>
<dbReference type="HOGENOM" id="CLU_174765_0_1_4"/>
<dbReference type="Pfam" id="PF13619">
    <property type="entry name" value="KTSC"/>
    <property type="match status" value="1"/>
</dbReference>
<dbReference type="EMBL" id="AFAY01000022">
    <property type="protein sequence ID" value="EGF11154.1"/>
    <property type="molecule type" value="Genomic_DNA"/>
</dbReference>
<keyword evidence="3" id="KW-1185">Reference proteome</keyword>
<dbReference type="AlphaFoldDB" id="F2BBK8"/>
<name>F2BBK8_9NEIS</name>
<feature type="domain" description="KTSC" evidence="1">
    <location>
        <begin position="8"/>
        <end position="62"/>
    </location>
</feature>
<evidence type="ECO:0000259" key="1">
    <source>
        <dbReference type="Pfam" id="PF13619"/>
    </source>
</evidence>
<accession>F2BBK8</accession>
<comment type="caution">
    <text evidence="2">The sequence shown here is derived from an EMBL/GenBank/DDBJ whole genome shotgun (WGS) entry which is preliminary data.</text>
</comment>
<gene>
    <name evidence="2" type="ORF">HMPREF9123_1113</name>
</gene>
<organism evidence="2 3">
    <name type="scientific">Neisseria bacilliformis ATCC BAA-1200</name>
    <dbReference type="NCBI Taxonomy" id="888742"/>
    <lineage>
        <taxon>Bacteria</taxon>
        <taxon>Pseudomonadati</taxon>
        <taxon>Pseudomonadota</taxon>
        <taxon>Betaproteobacteria</taxon>
        <taxon>Neisseriales</taxon>
        <taxon>Neisseriaceae</taxon>
        <taxon>Neisseria</taxon>
    </lineage>
</organism>
<dbReference type="OrthoDB" id="8612029at2"/>
<protein>
    <recommendedName>
        <fullName evidence="1">KTSC domain-containing protein</fullName>
    </recommendedName>
</protein>
<proteinExistence type="predicted"/>